<dbReference type="Proteomes" id="UP000041254">
    <property type="component" value="Unassembled WGS sequence"/>
</dbReference>
<dbReference type="InParanoid" id="A0A0G4F7J2"/>
<dbReference type="PhylomeDB" id="A0A0G4F7J2"/>
<evidence type="ECO:0000256" key="1">
    <source>
        <dbReference type="SAM" id="MobiDB-lite"/>
    </source>
</evidence>
<proteinExistence type="predicted"/>
<dbReference type="AlphaFoldDB" id="A0A0G4F7J2"/>
<gene>
    <name evidence="2" type="ORF">Vbra_14587</name>
</gene>
<evidence type="ECO:0000313" key="3">
    <source>
        <dbReference type="Proteomes" id="UP000041254"/>
    </source>
</evidence>
<organism evidence="2 3">
    <name type="scientific">Vitrella brassicaformis (strain CCMP3155)</name>
    <dbReference type="NCBI Taxonomy" id="1169540"/>
    <lineage>
        <taxon>Eukaryota</taxon>
        <taxon>Sar</taxon>
        <taxon>Alveolata</taxon>
        <taxon>Colpodellida</taxon>
        <taxon>Vitrellaceae</taxon>
        <taxon>Vitrella</taxon>
    </lineage>
</organism>
<protein>
    <submittedName>
        <fullName evidence="2">Uncharacterized protein</fullName>
    </submittedName>
</protein>
<feature type="region of interest" description="Disordered" evidence="1">
    <location>
        <begin position="38"/>
        <end position="134"/>
    </location>
</feature>
<feature type="compositionally biased region" description="Low complexity" evidence="1">
    <location>
        <begin position="79"/>
        <end position="95"/>
    </location>
</feature>
<dbReference type="EMBL" id="CDMY01000383">
    <property type="protein sequence ID" value="CEM08072.1"/>
    <property type="molecule type" value="Genomic_DNA"/>
</dbReference>
<evidence type="ECO:0000313" key="2">
    <source>
        <dbReference type="EMBL" id="CEM08072.1"/>
    </source>
</evidence>
<sequence length="332" mass="35483">MSAKLVTGQGPSARTIVFDDKAKAELGTGGTALVLKGILPREDGSGGDAVAFKMDADDDESKEDSAGCGEVVEEEGDNGSEVGSSSSSSSGSSSEEMSESEGRGRGGRGSRRPPVRPEKEQQQPLRAFQGREVPARPPFAKLYAAEVDPQKPATYTNTRGDAIPALSIAMPISLSRRDEFVEFDELSDLTDTVMQFDDAEREKGNIGPQPKQALQQSDSVAGTLLLDLANTLTPETPSPSLPALDVRQQHPRRPGAVQVGACQGGQLRRSGQGGLELQPHTDEWEWWTRLGDGLWEVRAANQDFSMSCWAIYSDAVELGKAAWASMTSIFAA</sequence>
<reference evidence="2 3" key="1">
    <citation type="submission" date="2014-11" db="EMBL/GenBank/DDBJ databases">
        <authorList>
            <person name="Zhu J."/>
            <person name="Qi W."/>
            <person name="Song R."/>
        </authorList>
    </citation>
    <scope>NUCLEOTIDE SEQUENCE [LARGE SCALE GENOMIC DNA]</scope>
</reference>
<keyword evidence="3" id="KW-1185">Reference proteome</keyword>
<accession>A0A0G4F7J2</accession>
<dbReference type="VEuPathDB" id="CryptoDB:Vbra_14587"/>
<feature type="compositionally biased region" description="Basic residues" evidence="1">
    <location>
        <begin position="105"/>
        <end position="114"/>
    </location>
</feature>
<name>A0A0G4F7J2_VITBC</name>